<reference evidence="2" key="1">
    <citation type="journal article" date="2014" name="Int. J. Syst. Evol. Microbiol.">
        <title>Complete genome sequence of Corynebacterium casei LMG S-19264T (=DSM 44701T), isolated from a smear-ripened cheese.</title>
        <authorList>
            <consortium name="US DOE Joint Genome Institute (JGI-PGF)"/>
            <person name="Walter F."/>
            <person name="Albersmeier A."/>
            <person name="Kalinowski J."/>
            <person name="Ruckert C."/>
        </authorList>
    </citation>
    <scope>NUCLEOTIDE SEQUENCE</scope>
    <source>
        <strain evidence="2">KCTC 12711</strain>
    </source>
</reference>
<dbReference type="InterPro" id="IPR035985">
    <property type="entry name" value="Ubiquitin-activating_enz"/>
</dbReference>
<dbReference type="PANTHER" id="PTHR43267">
    <property type="entry name" value="TRNA THREONYLCARBAMOYLADENOSINE DEHYDRATASE"/>
    <property type="match status" value="1"/>
</dbReference>
<organism evidence="2 3">
    <name type="scientific">Arenicella chitinivorans</name>
    <dbReference type="NCBI Taxonomy" id="1329800"/>
    <lineage>
        <taxon>Bacteria</taxon>
        <taxon>Pseudomonadati</taxon>
        <taxon>Pseudomonadota</taxon>
        <taxon>Gammaproteobacteria</taxon>
        <taxon>Arenicellales</taxon>
        <taxon>Arenicellaceae</taxon>
        <taxon>Arenicella</taxon>
    </lineage>
</organism>
<dbReference type="GO" id="GO:0008641">
    <property type="term" value="F:ubiquitin-like modifier activating enzyme activity"/>
    <property type="evidence" value="ECO:0007669"/>
    <property type="project" value="InterPro"/>
</dbReference>
<comment type="caution">
    <text evidence="2">The sequence shown here is derived from an EMBL/GenBank/DDBJ whole genome shotgun (WGS) entry which is preliminary data.</text>
</comment>
<gene>
    <name evidence="2" type="primary">tcdA</name>
    <name evidence="2" type="ORF">GCM10008090_11490</name>
</gene>
<proteinExistence type="predicted"/>
<dbReference type="NCBIfam" id="NF011696">
    <property type="entry name" value="PRK15116.1"/>
    <property type="match status" value="1"/>
</dbReference>
<dbReference type="EMBL" id="BMXA01000002">
    <property type="protein sequence ID" value="GHA03922.1"/>
    <property type="molecule type" value="Genomic_DNA"/>
</dbReference>
<feature type="domain" description="THIF-type NAD/FAD binding fold" evidence="1">
    <location>
        <begin position="26"/>
        <end position="270"/>
    </location>
</feature>
<dbReference type="Gene3D" id="3.40.50.720">
    <property type="entry name" value="NAD(P)-binding Rossmann-like Domain"/>
    <property type="match status" value="1"/>
</dbReference>
<evidence type="ECO:0000259" key="1">
    <source>
        <dbReference type="Pfam" id="PF00899"/>
    </source>
</evidence>
<dbReference type="CDD" id="cd00755">
    <property type="entry name" value="YgdL_like"/>
    <property type="match status" value="1"/>
</dbReference>
<name>A0A918RLT2_9GAMM</name>
<dbReference type="Pfam" id="PF00899">
    <property type="entry name" value="ThiF"/>
    <property type="match status" value="1"/>
</dbReference>
<dbReference type="PANTHER" id="PTHR43267:SF1">
    <property type="entry name" value="TRNA THREONYLCARBAMOYLADENOSINE DEHYDRATASE"/>
    <property type="match status" value="1"/>
</dbReference>
<dbReference type="Proteomes" id="UP000614811">
    <property type="component" value="Unassembled WGS sequence"/>
</dbReference>
<accession>A0A918RLT2</accession>
<sequence length="277" mass="29800">MMPEPLMHSELTPDADHARRFGGIARLYGDAGLQRLSQAHICVIGVGGVGSWVVESLARSAVGRLTLIDMDMVALSNVNRQILATSETVGRDKIRVLQDRVKQINPQCAVELVDDFIRPENVADLLCSRFDYVVDCIDDFRCKAALIAHCRVAKIKVITVGGAGGQIDPTKIRQSDLSRTQHDVLLARTRKLLRQSYGLPRNPKRSFGVPCVYSDEQLVFPDGAGGVSLQRPLPSGDGSQSNALSCAGGLGSITHVTATFGLLAAGYILNALAHEGD</sequence>
<reference evidence="2" key="2">
    <citation type="submission" date="2020-09" db="EMBL/GenBank/DDBJ databases">
        <authorList>
            <person name="Sun Q."/>
            <person name="Kim S."/>
        </authorList>
    </citation>
    <scope>NUCLEOTIDE SEQUENCE</scope>
    <source>
        <strain evidence="2">KCTC 12711</strain>
    </source>
</reference>
<keyword evidence="3" id="KW-1185">Reference proteome</keyword>
<dbReference type="GO" id="GO:0061503">
    <property type="term" value="F:tRNA threonylcarbamoyladenosine dehydratase"/>
    <property type="evidence" value="ECO:0007669"/>
    <property type="project" value="TreeGrafter"/>
</dbReference>
<dbReference type="GO" id="GO:0061504">
    <property type="term" value="P:cyclic threonylcarbamoyladenosine biosynthetic process"/>
    <property type="evidence" value="ECO:0007669"/>
    <property type="project" value="TreeGrafter"/>
</dbReference>
<protein>
    <submittedName>
        <fullName evidence="2">tRNA threonylcarbamoyladenosine dehydratase</fullName>
    </submittedName>
</protein>
<dbReference type="InterPro" id="IPR045886">
    <property type="entry name" value="ThiF/MoeB/HesA"/>
</dbReference>
<evidence type="ECO:0000313" key="3">
    <source>
        <dbReference type="Proteomes" id="UP000614811"/>
    </source>
</evidence>
<evidence type="ECO:0000313" key="2">
    <source>
        <dbReference type="EMBL" id="GHA03922.1"/>
    </source>
</evidence>
<dbReference type="InterPro" id="IPR000594">
    <property type="entry name" value="ThiF_NAD_FAD-bd"/>
</dbReference>
<dbReference type="SUPFAM" id="SSF69572">
    <property type="entry name" value="Activating enzymes of the ubiquitin-like proteins"/>
    <property type="match status" value="1"/>
</dbReference>
<dbReference type="AlphaFoldDB" id="A0A918RLT2"/>